<evidence type="ECO:0000256" key="6">
    <source>
        <dbReference type="ARBA" id="ARBA00022840"/>
    </source>
</evidence>
<dbReference type="GO" id="GO:0005319">
    <property type="term" value="F:lipid transporter activity"/>
    <property type="evidence" value="ECO:0007669"/>
    <property type="project" value="TreeGrafter"/>
</dbReference>
<feature type="transmembrane region" description="Helical" evidence="9">
    <location>
        <begin position="431"/>
        <end position="456"/>
    </location>
</feature>
<protein>
    <recommendedName>
        <fullName evidence="10">ABC transporter domain-containing protein</fullName>
    </recommendedName>
</protein>
<dbReference type="GO" id="GO:0016887">
    <property type="term" value="F:ATP hydrolysis activity"/>
    <property type="evidence" value="ECO:0007669"/>
    <property type="project" value="InterPro"/>
</dbReference>
<dbReference type="GO" id="GO:0005524">
    <property type="term" value="F:ATP binding"/>
    <property type="evidence" value="ECO:0007669"/>
    <property type="project" value="UniProtKB-KW"/>
</dbReference>
<dbReference type="InterPro" id="IPR017871">
    <property type="entry name" value="ABC_transporter-like_CS"/>
</dbReference>
<feature type="transmembrane region" description="Helical" evidence="9">
    <location>
        <begin position="387"/>
        <end position="410"/>
    </location>
</feature>
<keyword evidence="4 9" id="KW-0812">Transmembrane</keyword>
<keyword evidence="6" id="KW-0067">ATP-binding</keyword>
<organism evidence="11 12">
    <name type="scientific">[Myrmecia] bisecta</name>
    <dbReference type="NCBI Taxonomy" id="41462"/>
    <lineage>
        <taxon>Eukaryota</taxon>
        <taxon>Viridiplantae</taxon>
        <taxon>Chlorophyta</taxon>
        <taxon>core chlorophytes</taxon>
        <taxon>Trebouxiophyceae</taxon>
        <taxon>Trebouxiales</taxon>
        <taxon>Trebouxiaceae</taxon>
        <taxon>Myrmecia</taxon>
    </lineage>
</organism>
<keyword evidence="8 9" id="KW-0472">Membrane</keyword>
<comment type="caution">
    <text evidence="11">The sequence shown here is derived from an EMBL/GenBank/DDBJ whole genome shotgun (WGS) entry which is preliminary data.</text>
</comment>
<dbReference type="Pfam" id="PF00005">
    <property type="entry name" value="ABC_tran"/>
    <property type="match status" value="1"/>
</dbReference>
<dbReference type="InterPro" id="IPR003439">
    <property type="entry name" value="ABC_transporter-like_ATP-bd"/>
</dbReference>
<comment type="similarity">
    <text evidence="2">Belongs to the ABC transporter superfamily. ABCA family. CPR flippase (TC 3.A.1.211) subfamily.</text>
</comment>
<keyword evidence="7 9" id="KW-1133">Transmembrane helix</keyword>
<evidence type="ECO:0000256" key="1">
    <source>
        <dbReference type="ARBA" id="ARBA00004141"/>
    </source>
</evidence>
<sequence>MDNVGDRRTELNATFRTQANALLRKNVVYQKRKRRTNCCIVLAPIFFCLILLLLQIAVNSALNSADNRCGCKCLTCCTKQNGVDICHDNTADNPCRPGVFDSCKVTDDTQCGLQYSSGSQASYCAVANPSSWPPFLQVPEPEYRAQPARPATTSLYTAQDRTTGEALAQQLFAGGADPASVAAAQVALQASSNAAGVQGEGFTLLGLTLGTPATAANRMYVESAFINATGVYNMVPDCASDTSTAQLNTLLAGTGLTGQNNFTCTAAQTVWSANASAIDGVLYCGWKDARCNATTNAPIINAYDTSYDFLDTGAGKFRLAMYLNDTNIGNPAASRGPEDPNRIQKPVNQAVNAFLVYALGTKYKAQLLAIMDFPKLANKLRLDFSSLLGPIFYCWLAQLLLPVMMVSLVYEKEKSLRIMMKMHGLGDGAYWAIQYAWFLMLYIIYIFVLIAFGSLIDLKFFRLSDYGLQIVFYLLWGNCLIAFAFLASTFFRNTKTAVVSSFLYVFGTGLLGSLLLETFFDQDVWWVNIVEIIPAFALYRGLYEFAQYAFRGSYQNATGLTFARLSDHKNGMPVVLIIMAVEWLVFLPLAWYLEKVIDSSTGVRQSPLFFLERWRKSRAVGAAGPSGSQTPASASTELSASAVQKDAGKADSLLINVESADVREERLRVEELGASPEGQSIIVQDLRKVYPGQDGNPDKLAVKGLSMAVARGECFGLLGPNGAGKSTSISMLVGLLEPTSGTARIEGCDIRSDMPAIYNMMGVCPQHDLLWEQLTAREHLHFYGRLKNVKGPQLAAAVDASLRSVNLFNGGVGDKQVRQYSGGMKRRLSVAISLIGAPLVVYLDEPSTGLDPASRRNLWDVVKNAKKERGIILTTHSMEEAEVLCDRLGIFVDGQLVCVGNPRELTARYGGYLVFTIMTANEDVAKADAFVRQLAPTAKRTYGVGGTQKYELPTSEVSLSSVFAGMERAKQQFQVLDWGVAHATLEEVFIKFAKSIGAEGGN</sequence>
<feature type="domain" description="ABC transporter" evidence="10">
    <location>
        <begin position="681"/>
        <end position="918"/>
    </location>
</feature>
<feature type="transmembrane region" description="Helical" evidence="9">
    <location>
        <begin position="525"/>
        <end position="543"/>
    </location>
</feature>
<feature type="transmembrane region" description="Helical" evidence="9">
    <location>
        <begin position="498"/>
        <end position="519"/>
    </location>
</feature>
<dbReference type="AlphaFoldDB" id="A0AAW1P774"/>
<dbReference type="PANTHER" id="PTHR19229:SF154">
    <property type="entry name" value="ABC TRANSPORTER A FAMILY MEMBER 3-RELATED"/>
    <property type="match status" value="1"/>
</dbReference>
<evidence type="ECO:0000313" key="12">
    <source>
        <dbReference type="Proteomes" id="UP001489004"/>
    </source>
</evidence>
<evidence type="ECO:0000256" key="4">
    <source>
        <dbReference type="ARBA" id="ARBA00022692"/>
    </source>
</evidence>
<dbReference type="Pfam" id="PF12698">
    <property type="entry name" value="ABC2_membrane_3"/>
    <property type="match status" value="1"/>
</dbReference>
<dbReference type="Proteomes" id="UP001489004">
    <property type="component" value="Unassembled WGS sequence"/>
</dbReference>
<keyword evidence="5" id="KW-0547">Nucleotide-binding</keyword>
<dbReference type="Pfam" id="PF24526">
    <property type="entry name" value="ABCA12_C"/>
    <property type="match status" value="1"/>
</dbReference>
<dbReference type="GO" id="GO:0140359">
    <property type="term" value="F:ABC-type transporter activity"/>
    <property type="evidence" value="ECO:0007669"/>
    <property type="project" value="InterPro"/>
</dbReference>
<dbReference type="InterPro" id="IPR013525">
    <property type="entry name" value="ABC2_TM"/>
</dbReference>
<feature type="transmembrane region" description="Helical" evidence="9">
    <location>
        <begin position="574"/>
        <end position="593"/>
    </location>
</feature>
<accession>A0AAW1P774</accession>
<keyword evidence="3" id="KW-0813">Transport</keyword>
<evidence type="ECO:0000259" key="10">
    <source>
        <dbReference type="PROSITE" id="PS50893"/>
    </source>
</evidence>
<dbReference type="InterPro" id="IPR026082">
    <property type="entry name" value="ABCA"/>
</dbReference>
<reference evidence="11 12" key="1">
    <citation type="journal article" date="2024" name="Nat. Commun.">
        <title>Phylogenomics reveals the evolutionary origins of lichenization in chlorophyte algae.</title>
        <authorList>
            <person name="Puginier C."/>
            <person name="Libourel C."/>
            <person name="Otte J."/>
            <person name="Skaloud P."/>
            <person name="Haon M."/>
            <person name="Grisel S."/>
            <person name="Petersen M."/>
            <person name="Berrin J.G."/>
            <person name="Delaux P.M."/>
            <person name="Dal Grande F."/>
            <person name="Keller J."/>
        </authorList>
    </citation>
    <scope>NUCLEOTIDE SEQUENCE [LARGE SCALE GENOMIC DNA]</scope>
    <source>
        <strain evidence="11 12">SAG 2043</strain>
    </source>
</reference>
<dbReference type="PROSITE" id="PS00211">
    <property type="entry name" value="ABC_TRANSPORTER_1"/>
    <property type="match status" value="1"/>
</dbReference>
<name>A0AAW1P774_9CHLO</name>
<evidence type="ECO:0000256" key="7">
    <source>
        <dbReference type="ARBA" id="ARBA00022989"/>
    </source>
</evidence>
<proteinExistence type="inferred from homology"/>
<dbReference type="PANTHER" id="PTHR19229">
    <property type="entry name" value="ATP-BINDING CASSETTE TRANSPORTER SUBFAMILY A ABCA"/>
    <property type="match status" value="1"/>
</dbReference>
<feature type="transmembrane region" description="Helical" evidence="9">
    <location>
        <begin position="468"/>
        <end position="491"/>
    </location>
</feature>
<keyword evidence="12" id="KW-1185">Reference proteome</keyword>
<evidence type="ECO:0000256" key="3">
    <source>
        <dbReference type="ARBA" id="ARBA00022448"/>
    </source>
</evidence>
<gene>
    <name evidence="11" type="ORF">WJX72_009637</name>
</gene>
<evidence type="ECO:0000313" key="11">
    <source>
        <dbReference type="EMBL" id="KAK9805638.1"/>
    </source>
</evidence>
<dbReference type="InterPro" id="IPR003593">
    <property type="entry name" value="AAA+_ATPase"/>
</dbReference>
<evidence type="ECO:0000256" key="5">
    <source>
        <dbReference type="ARBA" id="ARBA00022741"/>
    </source>
</evidence>
<dbReference type="SUPFAM" id="SSF52540">
    <property type="entry name" value="P-loop containing nucleoside triphosphate hydrolases"/>
    <property type="match status" value="1"/>
</dbReference>
<dbReference type="FunFam" id="3.40.50.300:FF:000665">
    <property type="entry name" value="ABC transporter A family member 2"/>
    <property type="match status" value="1"/>
</dbReference>
<evidence type="ECO:0000256" key="9">
    <source>
        <dbReference type="SAM" id="Phobius"/>
    </source>
</evidence>
<evidence type="ECO:0000256" key="8">
    <source>
        <dbReference type="ARBA" id="ARBA00023136"/>
    </source>
</evidence>
<evidence type="ECO:0000256" key="2">
    <source>
        <dbReference type="ARBA" id="ARBA00008526"/>
    </source>
</evidence>
<dbReference type="Gene3D" id="3.40.50.300">
    <property type="entry name" value="P-loop containing nucleotide triphosphate hydrolases"/>
    <property type="match status" value="1"/>
</dbReference>
<dbReference type="EMBL" id="JALJOR010000015">
    <property type="protein sequence ID" value="KAK9805638.1"/>
    <property type="molecule type" value="Genomic_DNA"/>
</dbReference>
<dbReference type="SMART" id="SM00382">
    <property type="entry name" value="AAA"/>
    <property type="match status" value="1"/>
</dbReference>
<dbReference type="InterPro" id="IPR027417">
    <property type="entry name" value="P-loop_NTPase"/>
</dbReference>
<feature type="transmembrane region" description="Helical" evidence="9">
    <location>
        <begin position="39"/>
        <end position="58"/>
    </location>
</feature>
<dbReference type="CDD" id="cd03263">
    <property type="entry name" value="ABC_subfamily_A"/>
    <property type="match status" value="1"/>
</dbReference>
<dbReference type="GO" id="GO:0016020">
    <property type="term" value="C:membrane"/>
    <property type="evidence" value="ECO:0007669"/>
    <property type="project" value="UniProtKB-SubCell"/>
</dbReference>
<dbReference type="PROSITE" id="PS50893">
    <property type="entry name" value="ABC_TRANSPORTER_2"/>
    <property type="match status" value="1"/>
</dbReference>
<comment type="subcellular location">
    <subcellularLocation>
        <location evidence="1">Membrane</location>
        <topology evidence="1">Multi-pass membrane protein</topology>
    </subcellularLocation>
</comment>